<dbReference type="Proteomes" id="UP001055439">
    <property type="component" value="Chromosome 7"/>
</dbReference>
<reference evidence="5" key="1">
    <citation type="submission" date="2022-05" db="EMBL/GenBank/DDBJ databases">
        <title>The Musa troglodytarum L. genome provides insights into the mechanism of non-climacteric behaviour and enrichment of carotenoids.</title>
        <authorList>
            <person name="Wang J."/>
        </authorList>
    </citation>
    <scope>NUCLEOTIDE SEQUENCE</scope>
    <source>
        <tissue evidence="5">Leaf</tissue>
    </source>
</reference>
<evidence type="ECO:0000313" key="6">
    <source>
        <dbReference type="Proteomes" id="UP001055439"/>
    </source>
</evidence>
<proteinExistence type="predicted"/>
<protein>
    <submittedName>
        <fullName evidence="5">AP3-complex subunit</fullName>
    </submittedName>
</protein>
<keyword evidence="6" id="KW-1185">Reference proteome</keyword>
<dbReference type="PANTHER" id="PTHR11134">
    <property type="entry name" value="ADAPTOR COMPLEX SUBUNIT BETA FAMILY MEMBER"/>
    <property type="match status" value="1"/>
</dbReference>
<keyword evidence="2" id="KW-0813">Transport</keyword>
<evidence type="ECO:0000256" key="2">
    <source>
        <dbReference type="ARBA" id="ARBA00022448"/>
    </source>
</evidence>
<sequence length="358" mass="39164">MFPQFGATAESLSKASSLLLRFGTDAHLYDDPDDVNIGPLLDSRFDSEKVDALKRLLALLAQGADVSHHYPQVLIRSVLLSVPPSSYSSSSFVKPTLVELMSMNSLGVVKNVASQSLEVKKLVYLYLLHYAENKEDEQHEADLVDILLNDYSPGVVGAAAVAFKLCETLPDVEERSQIVLIEILLRYVIARHGLVKESSMFTSNSVLTSQEDENFAAFGEGQRDCSSQAGRMKGDNDLDLPLTSSTNDDVDILLQCTSPLLWSHNSAVVFGAATDYVKDPDRRFVADTVAAIGLCAQRVPMVASTCLEGLLDLTFHESLISSLSQFVGEAVVLIQAIMSIKAIIKQDPTSYDKFFKCM</sequence>
<evidence type="ECO:0000256" key="3">
    <source>
        <dbReference type="ARBA" id="ARBA00022927"/>
    </source>
</evidence>
<dbReference type="Gene3D" id="1.25.10.10">
    <property type="entry name" value="Leucine-rich Repeat Variant"/>
    <property type="match status" value="2"/>
</dbReference>
<dbReference type="OrthoDB" id="10254310at2759"/>
<dbReference type="InterPro" id="IPR016024">
    <property type="entry name" value="ARM-type_fold"/>
</dbReference>
<dbReference type="InterPro" id="IPR026739">
    <property type="entry name" value="AP_beta"/>
</dbReference>
<evidence type="ECO:0000256" key="4">
    <source>
        <dbReference type="ARBA" id="ARBA00023136"/>
    </source>
</evidence>
<dbReference type="GO" id="GO:0016192">
    <property type="term" value="P:vesicle-mediated transport"/>
    <property type="evidence" value="ECO:0007669"/>
    <property type="project" value="InterPro"/>
</dbReference>
<dbReference type="InterPro" id="IPR011989">
    <property type="entry name" value="ARM-like"/>
</dbReference>
<comment type="subcellular location">
    <subcellularLocation>
        <location evidence="1">Endomembrane system</location>
    </subcellularLocation>
</comment>
<evidence type="ECO:0000256" key="1">
    <source>
        <dbReference type="ARBA" id="ARBA00004308"/>
    </source>
</evidence>
<organism evidence="5 6">
    <name type="scientific">Musa troglodytarum</name>
    <name type="common">fe'i banana</name>
    <dbReference type="NCBI Taxonomy" id="320322"/>
    <lineage>
        <taxon>Eukaryota</taxon>
        <taxon>Viridiplantae</taxon>
        <taxon>Streptophyta</taxon>
        <taxon>Embryophyta</taxon>
        <taxon>Tracheophyta</taxon>
        <taxon>Spermatophyta</taxon>
        <taxon>Magnoliopsida</taxon>
        <taxon>Liliopsida</taxon>
        <taxon>Zingiberales</taxon>
        <taxon>Musaceae</taxon>
        <taxon>Musa</taxon>
    </lineage>
</organism>
<accession>A0A9E7GI90</accession>
<dbReference type="AlphaFoldDB" id="A0A9E7GI90"/>
<gene>
    <name evidence="5" type="ORF">MUK42_25470</name>
</gene>
<name>A0A9E7GI90_9LILI</name>
<keyword evidence="3" id="KW-0653">Protein transport</keyword>
<dbReference type="EMBL" id="CP097509">
    <property type="protein sequence ID" value="URE15295.1"/>
    <property type="molecule type" value="Genomic_DNA"/>
</dbReference>
<dbReference type="SUPFAM" id="SSF48371">
    <property type="entry name" value="ARM repeat"/>
    <property type="match status" value="1"/>
</dbReference>
<evidence type="ECO:0000313" key="5">
    <source>
        <dbReference type="EMBL" id="URE15295.1"/>
    </source>
</evidence>
<keyword evidence="4" id="KW-0472">Membrane</keyword>
<dbReference type="GO" id="GO:0012505">
    <property type="term" value="C:endomembrane system"/>
    <property type="evidence" value="ECO:0007669"/>
    <property type="project" value="UniProtKB-SubCell"/>
</dbReference>
<dbReference type="GO" id="GO:0015031">
    <property type="term" value="P:protein transport"/>
    <property type="evidence" value="ECO:0007669"/>
    <property type="project" value="UniProtKB-KW"/>
</dbReference>